<evidence type="ECO:0000259" key="14">
    <source>
        <dbReference type="SMART" id="SM00079"/>
    </source>
</evidence>
<keyword evidence="6" id="KW-0406">Ion transport</keyword>
<evidence type="ECO:0000256" key="2">
    <source>
        <dbReference type="ARBA" id="ARBA00022448"/>
    </source>
</evidence>
<keyword evidence="10" id="KW-1071">Ligand-gated ion channel</keyword>
<accession>A0A8S3RGW6</accession>
<keyword evidence="8" id="KW-0675">Receptor</keyword>
<feature type="binding site" evidence="12">
    <location>
        <position position="156"/>
    </location>
    <ligand>
        <name>L-glutamate</name>
        <dbReference type="ChEBI" id="CHEBI:29985"/>
    </ligand>
</feature>
<feature type="transmembrane region" description="Helical" evidence="13">
    <location>
        <begin position="193"/>
        <end position="212"/>
    </location>
</feature>
<evidence type="ECO:0000256" key="7">
    <source>
        <dbReference type="ARBA" id="ARBA00023136"/>
    </source>
</evidence>
<dbReference type="Gene3D" id="1.10.287.70">
    <property type="match status" value="1"/>
</dbReference>
<dbReference type="SUPFAM" id="SSF53850">
    <property type="entry name" value="Periplasmic binding protein-like II"/>
    <property type="match status" value="1"/>
</dbReference>
<keyword evidence="5 13" id="KW-1133">Transmembrane helix</keyword>
<feature type="transmembrane region" description="Helical" evidence="13">
    <location>
        <begin position="266"/>
        <end position="287"/>
    </location>
</feature>
<evidence type="ECO:0000256" key="5">
    <source>
        <dbReference type="ARBA" id="ARBA00022989"/>
    </source>
</evidence>
<comment type="caution">
    <text evidence="16">The sequence shown here is derived from an EMBL/GenBank/DDBJ whole genome shotgun (WGS) entry which is preliminary data.</text>
</comment>
<dbReference type="PANTHER" id="PTHR42643">
    <property type="entry name" value="IONOTROPIC RECEPTOR 20A-RELATED"/>
    <property type="match status" value="1"/>
</dbReference>
<proteinExistence type="predicted"/>
<evidence type="ECO:0000256" key="9">
    <source>
        <dbReference type="ARBA" id="ARBA00023180"/>
    </source>
</evidence>
<reference evidence="16" key="1">
    <citation type="submission" date="2021-03" db="EMBL/GenBank/DDBJ databases">
        <authorList>
            <person name="Bekaert M."/>
        </authorList>
    </citation>
    <scope>NUCLEOTIDE SEQUENCE</scope>
</reference>
<dbReference type="InterPro" id="IPR019594">
    <property type="entry name" value="Glu/Gly-bd"/>
</dbReference>
<name>A0A8S3RGW6_MYTED</name>
<dbReference type="Pfam" id="PF10613">
    <property type="entry name" value="Lig_chan-Glu_bd"/>
    <property type="match status" value="1"/>
</dbReference>
<feature type="domain" description="Ionotropic glutamate receptor L-glutamate and glycine-binding" evidence="15">
    <location>
        <begin position="82"/>
        <end position="140"/>
    </location>
</feature>
<dbReference type="SMART" id="SM00079">
    <property type="entry name" value="PBPe"/>
    <property type="match status" value="1"/>
</dbReference>
<evidence type="ECO:0000256" key="6">
    <source>
        <dbReference type="ARBA" id="ARBA00023065"/>
    </source>
</evidence>
<dbReference type="AlphaFoldDB" id="A0A8S3RGW6"/>
<evidence type="ECO:0000256" key="4">
    <source>
        <dbReference type="ARBA" id="ARBA00022692"/>
    </source>
</evidence>
<evidence type="ECO:0000313" key="16">
    <source>
        <dbReference type="EMBL" id="CAG2206005.1"/>
    </source>
</evidence>
<keyword evidence="7 13" id="KW-0472">Membrane</keyword>
<sequence>MGGCLVLFICESKNKSESWMDNNNCTRVSIETLMWSNDRKRKLTTVGSVFNGSLYLQKDIFPNVKFGFNQRRLLISILPWKPYVEIDEVTNEYKGLSIDVLKELSRRLNFTYELISPPDGKWGVASGNNTWNGLFGQLQRREVDLVAAPLATDAHRETVSDFTLPYYYEKSGIIIKKPDPSYSTKLFDPLNPMVYICIGISLPVTTFFLFLFEKFNPFYRNVAGRMKIRGLHHFSDSFFYMYGALFCQGGEHVAASSAGRTLLSCWWIFCIIMVATYSGNFVAFLTVTKETLPFKDVEGLVEQNTYK</sequence>
<evidence type="ECO:0000256" key="3">
    <source>
        <dbReference type="ARBA" id="ARBA00022475"/>
    </source>
</evidence>
<evidence type="ECO:0000256" key="1">
    <source>
        <dbReference type="ARBA" id="ARBA00004651"/>
    </source>
</evidence>
<dbReference type="GO" id="GO:0005886">
    <property type="term" value="C:plasma membrane"/>
    <property type="evidence" value="ECO:0007669"/>
    <property type="project" value="UniProtKB-SubCell"/>
</dbReference>
<dbReference type="GO" id="GO:0050906">
    <property type="term" value="P:detection of stimulus involved in sensory perception"/>
    <property type="evidence" value="ECO:0007669"/>
    <property type="project" value="UniProtKB-ARBA"/>
</dbReference>
<feature type="domain" description="Ionotropic glutamate receptor C-terminal" evidence="14">
    <location>
        <begin position="72"/>
        <end position="296"/>
    </location>
</feature>
<dbReference type="EMBL" id="CAJPWZ010001036">
    <property type="protein sequence ID" value="CAG2206005.1"/>
    <property type="molecule type" value="Genomic_DNA"/>
</dbReference>
<evidence type="ECO:0000313" key="17">
    <source>
        <dbReference type="Proteomes" id="UP000683360"/>
    </source>
</evidence>
<feature type="binding site" evidence="12">
    <location>
        <position position="149"/>
    </location>
    <ligand>
        <name>L-glutamate</name>
        <dbReference type="ChEBI" id="CHEBI:29985"/>
    </ligand>
</feature>
<dbReference type="OrthoDB" id="9997229at2759"/>
<feature type="transmembrane region" description="Helical" evidence="13">
    <location>
        <begin position="233"/>
        <end position="254"/>
    </location>
</feature>
<keyword evidence="2" id="KW-0813">Transport</keyword>
<dbReference type="GO" id="GO:0015276">
    <property type="term" value="F:ligand-gated monoatomic ion channel activity"/>
    <property type="evidence" value="ECO:0007669"/>
    <property type="project" value="InterPro"/>
</dbReference>
<evidence type="ECO:0000256" key="11">
    <source>
        <dbReference type="ARBA" id="ARBA00023303"/>
    </source>
</evidence>
<organism evidence="16 17">
    <name type="scientific">Mytilus edulis</name>
    <name type="common">Blue mussel</name>
    <dbReference type="NCBI Taxonomy" id="6550"/>
    <lineage>
        <taxon>Eukaryota</taxon>
        <taxon>Metazoa</taxon>
        <taxon>Spiralia</taxon>
        <taxon>Lophotrochozoa</taxon>
        <taxon>Mollusca</taxon>
        <taxon>Bivalvia</taxon>
        <taxon>Autobranchia</taxon>
        <taxon>Pteriomorphia</taxon>
        <taxon>Mytilida</taxon>
        <taxon>Mytiloidea</taxon>
        <taxon>Mytilidae</taxon>
        <taxon>Mytilinae</taxon>
        <taxon>Mytilus</taxon>
    </lineage>
</organism>
<evidence type="ECO:0000256" key="12">
    <source>
        <dbReference type="PIRSR" id="PIRSR601508-1"/>
    </source>
</evidence>
<dbReference type="GO" id="GO:0038023">
    <property type="term" value="F:signaling receptor activity"/>
    <property type="evidence" value="ECO:0007669"/>
    <property type="project" value="InterPro"/>
</dbReference>
<dbReference type="Proteomes" id="UP000683360">
    <property type="component" value="Unassembled WGS sequence"/>
</dbReference>
<dbReference type="PRINTS" id="PR00177">
    <property type="entry name" value="NMDARECEPTOR"/>
</dbReference>
<keyword evidence="9" id="KW-0325">Glycoprotein</keyword>
<dbReference type="Pfam" id="PF00060">
    <property type="entry name" value="Lig_chan"/>
    <property type="match status" value="1"/>
</dbReference>
<dbReference type="SMART" id="SM00918">
    <property type="entry name" value="Lig_chan-Glu_bd"/>
    <property type="match status" value="1"/>
</dbReference>
<evidence type="ECO:0000259" key="15">
    <source>
        <dbReference type="SMART" id="SM00918"/>
    </source>
</evidence>
<keyword evidence="3" id="KW-1003">Cell membrane</keyword>
<comment type="subcellular location">
    <subcellularLocation>
        <location evidence="1">Cell membrane</location>
        <topology evidence="1">Multi-pass membrane protein</topology>
    </subcellularLocation>
</comment>
<dbReference type="Gene3D" id="3.40.190.10">
    <property type="entry name" value="Periplasmic binding protein-like II"/>
    <property type="match status" value="1"/>
</dbReference>
<evidence type="ECO:0000256" key="8">
    <source>
        <dbReference type="ARBA" id="ARBA00023170"/>
    </source>
</evidence>
<dbReference type="InterPro" id="IPR001320">
    <property type="entry name" value="Iontro_rcpt_C"/>
</dbReference>
<keyword evidence="17" id="KW-1185">Reference proteome</keyword>
<evidence type="ECO:0000256" key="13">
    <source>
        <dbReference type="SAM" id="Phobius"/>
    </source>
</evidence>
<protein>
    <submittedName>
        <fullName evidence="16">Uncharacterized protein</fullName>
    </submittedName>
</protein>
<dbReference type="InterPro" id="IPR001508">
    <property type="entry name" value="Iono_Glu_rcpt_met"/>
</dbReference>
<dbReference type="InterPro" id="IPR052192">
    <property type="entry name" value="Insect_Ionotropic_Sensory_Rcpt"/>
</dbReference>
<keyword evidence="11" id="KW-0407">Ion channel</keyword>
<keyword evidence="4 13" id="KW-0812">Transmembrane</keyword>
<evidence type="ECO:0000256" key="10">
    <source>
        <dbReference type="ARBA" id="ARBA00023286"/>
    </source>
</evidence>
<dbReference type="PANTHER" id="PTHR42643:SF24">
    <property type="entry name" value="IONOTROPIC RECEPTOR 60A"/>
    <property type="match status" value="1"/>
</dbReference>
<gene>
    <name evidence="16" type="ORF">MEDL_20302</name>
</gene>